<dbReference type="CDD" id="cd04486">
    <property type="entry name" value="YhcR_OBF_like"/>
    <property type="match status" value="1"/>
</dbReference>
<organism evidence="5 6">
    <name type="scientific">Sphingomonas endophytica</name>
    <dbReference type="NCBI Taxonomy" id="869719"/>
    <lineage>
        <taxon>Bacteria</taxon>
        <taxon>Pseudomonadati</taxon>
        <taxon>Pseudomonadota</taxon>
        <taxon>Alphaproteobacteria</taxon>
        <taxon>Sphingomonadales</taxon>
        <taxon>Sphingomonadaceae</taxon>
        <taxon>Sphingomonas</taxon>
    </lineage>
</organism>
<dbReference type="Proteomes" id="UP000522313">
    <property type="component" value="Unassembled WGS sequence"/>
</dbReference>
<dbReference type="PANTHER" id="PTHR42834">
    <property type="entry name" value="ENDONUCLEASE/EXONUCLEASE/PHOSPHATASE FAMILY PROTEIN (AFU_ORTHOLOGUE AFUA_3G09210)"/>
    <property type="match status" value="1"/>
</dbReference>
<dbReference type="InterPro" id="IPR038081">
    <property type="entry name" value="CalX-like_sf"/>
</dbReference>
<accession>A0A7X0JCX1</accession>
<dbReference type="AlphaFoldDB" id="A0A7X0JCX1"/>
<keyword evidence="2" id="KW-0677">Repeat</keyword>
<dbReference type="SUPFAM" id="SSF56219">
    <property type="entry name" value="DNase I-like"/>
    <property type="match status" value="1"/>
</dbReference>
<dbReference type="Gene3D" id="2.60.40.2030">
    <property type="match status" value="1"/>
</dbReference>
<comment type="caution">
    <text evidence="5">The sequence shown here is derived from an EMBL/GenBank/DDBJ whole genome shotgun (WGS) entry which is preliminary data.</text>
</comment>
<dbReference type="Gene3D" id="3.60.10.10">
    <property type="entry name" value="Endonuclease/exonuclease/phosphatase"/>
    <property type="match status" value="1"/>
</dbReference>
<dbReference type="GO" id="GO:0007154">
    <property type="term" value="P:cell communication"/>
    <property type="evidence" value="ECO:0007669"/>
    <property type="project" value="InterPro"/>
</dbReference>
<dbReference type="RefSeq" id="WP_184506046.1">
    <property type="nucleotide sequence ID" value="NZ_JACHBT010000011.1"/>
</dbReference>
<name>A0A7X0JCX1_9SPHN</name>
<gene>
    <name evidence="5" type="ORF">F4693_002291</name>
</gene>
<dbReference type="Pfam" id="PF03160">
    <property type="entry name" value="Calx-beta"/>
    <property type="match status" value="1"/>
</dbReference>
<evidence type="ECO:0000259" key="4">
    <source>
        <dbReference type="Pfam" id="PF03160"/>
    </source>
</evidence>
<dbReference type="PANTHER" id="PTHR42834:SF1">
    <property type="entry name" value="ENDONUCLEASE_EXONUCLEASE_PHOSPHATASE FAMILY PROTEIN (AFU_ORTHOLOGUE AFUA_3G09210)"/>
    <property type="match status" value="1"/>
</dbReference>
<evidence type="ECO:0000313" key="5">
    <source>
        <dbReference type="EMBL" id="MBB6505303.1"/>
    </source>
</evidence>
<dbReference type="GO" id="GO:0016020">
    <property type="term" value="C:membrane"/>
    <property type="evidence" value="ECO:0007669"/>
    <property type="project" value="InterPro"/>
</dbReference>
<dbReference type="InterPro" id="IPR003644">
    <property type="entry name" value="Calx_beta"/>
</dbReference>
<feature type="domain" description="Calx-beta" evidence="4">
    <location>
        <begin position="275"/>
        <end position="331"/>
    </location>
</feature>
<dbReference type="InterPro" id="IPR036691">
    <property type="entry name" value="Endo/exonu/phosph_ase_sf"/>
</dbReference>
<dbReference type="Gene3D" id="2.60.120.260">
    <property type="entry name" value="Galactose-binding domain-like"/>
    <property type="match status" value="1"/>
</dbReference>
<proteinExistence type="predicted"/>
<evidence type="ECO:0000256" key="1">
    <source>
        <dbReference type="ARBA" id="ARBA00022729"/>
    </source>
</evidence>
<dbReference type="SUPFAM" id="SSF141072">
    <property type="entry name" value="CalX-like"/>
    <property type="match status" value="1"/>
</dbReference>
<evidence type="ECO:0000256" key="3">
    <source>
        <dbReference type="ARBA" id="ARBA00022837"/>
    </source>
</evidence>
<evidence type="ECO:0000313" key="6">
    <source>
        <dbReference type="Proteomes" id="UP000522313"/>
    </source>
</evidence>
<reference evidence="5 6" key="1">
    <citation type="submission" date="2020-08" db="EMBL/GenBank/DDBJ databases">
        <title>The Agave Microbiome: Exploring the role of microbial communities in plant adaptations to desert environments.</title>
        <authorList>
            <person name="Partida-Martinez L.P."/>
        </authorList>
    </citation>
    <scope>NUCLEOTIDE SEQUENCE [LARGE SCALE GENOMIC DNA]</scope>
    <source>
        <strain evidence="5 6">AS3.13</strain>
    </source>
</reference>
<protein>
    <recommendedName>
        <fullName evidence="4">Calx-beta domain-containing protein</fullName>
    </recommendedName>
</protein>
<keyword evidence="1" id="KW-0732">Signal</keyword>
<keyword evidence="3" id="KW-0106">Calcium</keyword>
<reference evidence="5 6" key="2">
    <citation type="submission" date="2020-08" db="EMBL/GenBank/DDBJ databases">
        <authorList>
            <person name="Partida-Martinez L."/>
            <person name="Huntemann M."/>
            <person name="Clum A."/>
            <person name="Wang J."/>
            <person name="Palaniappan K."/>
            <person name="Ritter S."/>
            <person name="Chen I.-M."/>
            <person name="Stamatis D."/>
            <person name="Reddy T."/>
            <person name="O'Malley R."/>
            <person name="Daum C."/>
            <person name="Shapiro N."/>
            <person name="Ivanova N."/>
            <person name="Kyrpides N."/>
            <person name="Woyke T."/>
        </authorList>
    </citation>
    <scope>NUCLEOTIDE SEQUENCE [LARGE SCALE GENOMIC DNA]</scope>
    <source>
        <strain evidence="5 6">AS3.13</strain>
    </source>
</reference>
<sequence length="907" mass="94353">MSTNYWNLGAGDLVQDWSDTSLITKDDDWSRVPSIMGFRGDDLTTRTGTDPRTITGSSDVVDVIANQTSTAITNGGVAEFEIANPVVALQGSGTADAPYLAFYLDASGRSDVHFTALVRDIDGTADNAIQQVAVQYRLNDTAAWVDLPSAYIADATTGGTATQETKIDVTLPEAANGVATLQIRVMTTNAVGSDEWVGIDDIRVTSNGAGAPQPGALSIADATTTEGNSGTHDIAFTVSRVGGSSGAVAAGWSVTLPGGVDGADAGDFAAGTVFSGTVQFADGQTSATIRLPVVGDTVLENNETFAVALSNPTGGATLDRAIATGTIVNDDIGYRTIGAIQGIGAKSAFEGQTVLTTGVVTAIDSNGFYIQDYGDGDARTSDAIFVFTSSAPQDVFVGDTLTIEGRVSEYRAGTGGLTVTQLNPTSITVDSFGDALPDAVLVGKGGLTIPTEKITDGIAFWEALEGMRVTLDAPHVVSNTTDDQWRETDVVVSGGEGATGLNARGGITISPGDYNPEKIQLQADRAVFDGFDPQYSIGDQLSSVTGVVNYANATYEVIVTEAVSVTKDVTLAKQVTALKGDATHLSIATYNVENLDSSDGKFDVLASNIVYNLRAPDIVALQEIQDADGAGTGSDLSGQKTAQGLIDAIAALNGGRYAYIEIAPTVAGSTGGEPGGNIRNGYLYNLDRVGYVDGSATLITGDAYAGSRKPLAATWDFHGEQLTTINVHLTSRGGSEPLWGANQPPFDAGDAARTAQAAGMKAWVNDKLAVDPSLNVAIMGDWNGFYFEQAQTQLTDPAQGGKFTNLNSLLPEEERYSYIFQGNAQALDNMLVTGGLLDGASFDAVHLNAEFGGDRPTDHDPQLALLRLGKETAPVLLAADVWSDDVGAGWMAGSHARYGNMDLLHIA</sequence>
<evidence type="ECO:0000256" key="2">
    <source>
        <dbReference type="ARBA" id="ARBA00022737"/>
    </source>
</evidence>
<dbReference type="EMBL" id="JACHBT010000011">
    <property type="protein sequence ID" value="MBB6505303.1"/>
    <property type="molecule type" value="Genomic_DNA"/>
</dbReference>